<protein>
    <recommendedName>
        <fullName evidence="10">Pyrrolidone-carboxylate peptidase</fullName>
        <ecNumber evidence="10">3.4.19.3</ecNumber>
    </recommendedName>
    <alternativeName>
        <fullName evidence="10">5-oxoprolyl-peptidase</fullName>
    </alternativeName>
    <alternativeName>
        <fullName evidence="10">Pyroglutamyl-peptidase I</fullName>
        <shortName evidence="10">PGP-I</shortName>
        <shortName evidence="10">Pyrase</shortName>
    </alternativeName>
</protein>
<evidence type="ECO:0000256" key="5">
    <source>
        <dbReference type="ARBA" id="ARBA00011881"/>
    </source>
</evidence>
<organism evidence="13 15">
    <name type="scientific">Streptococcus suis</name>
    <dbReference type="NCBI Taxonomy" id="1307"/>
    <lineage>
        <taxon>Bacteria</taxon>
        <taxon>Bacillati</taxon>
        <taxon>Bacillota</taxon>
        <taxon>Bacilli</taxon>
        <taxon>Lactobacillales</taxon>
        <taxon>Streptococcaceae</taxon>
        <taxon>Streptococcus</taxon>
    </lineage>
</organism>
<dbReference type="NCBIfam" id="TIGR00504">
    <property type="entry name" value="pyro_pdase"/>
    <property type="match status" value="1"/>
</dbReference>
<dbReference type="PANTHER" id="PTHR23402">
    <property type="entry name" value="PROTEASE FAMILY C15 PYROGLUTAMYL-PEPTIDASE I-RELATED"/>
    <property type="match status" value="1"/>
</dbReference>
<dbReference type="AlphaFoldDB" id="A0A4T2GMI0"/>
<dbReference type="PROSITE" id="PS01333">
    <property type="entry name" value="PYRASE_GLU"/>
    <property type="match status" value="1"/>
</dbReference>
<keyword evidence="6 10" id="KW-0963">Cytoplasm</keyword>
<dbReference type="PROSITE" id="PS01334">
    <property type="entry name" value="PYRASE_CYS"/>
    <property type="match status" value="1"/>
</dbReference>
<dbReference type="PIRSF" id="PIRSF015592">
    <property type="entry name" value="Prld-crbxl_pptds"/>
    <property type="match status" value="1"/>
</dbReference>
<keyword evidence="8 10" id="KW-0378">Hydrolase</keyword>
<dbReference type="PANTHER" id="PTHR23402:SF1">
    <property type="entry name" value="PYROGLUTAMYL-PEPTIDASE I"/>
    <property type="match status" value="1"/>
</dbReference>
<feature type="active site" evidence="10 12">
    <location>
        <position position="141"/>
    </location>
</feature>
<evidence type="ECO:0000256" key="4">
    <source>
        <dbReference type="ARBA" id="ARBA00006641"/>
    </source>
</evidence>
<dbReference type="Gene3D" id="3.40.630.20">
    <property type="entry name" value="Peptidase C15, pyroglutamyl peptidase I-like"/>
    <property type="match status" value="1"/>
</dbReference>
<dbReference type="EC" id="3.4.19.3" evidence="10"/>
<proteinExistence type="inferred from homology"/>
<comment type="function">
    <text evidence="2 10">Removes 5-oxoproline from various penultimate amino acid residues except L-proline.</text>
</comment>
<comment type="catalytic activity">
    <reaction evidence="1 10 11">
        <text>Release of an N-terminal pyroglutamyl group from a polypeptide, the second amino acid generally not being Pro.</text>
        <dbReference type="EC" id="3.4.19.3"/>
    </reaction>
</comment>
<feature type="active site" evidence="10">
    <location>
        <position position="165"/>
    </location>
</feature>
<evidence type="ECO:0000256" key="6">
    <source>
        <dbReference type="ARBA" id="ARBA00022490"/>
    </source>
</evidence>
<dbReference type="InterPro" id="IPR036440">
    <property type="entry name" value="Peptidase_C15-like_sf"/>
</dbReference>
<keyword evidence="9 10" id="KW-0788">Thiol protease</keyword>
<evidence type="ECO:0000256" key="12">
    <source>
        <dbReference type="PROSITE-ProRule" id="PRU10077"/>
    </source>
</evidence>
<dbReference type="GO" id="GO:0006508">
    <property type="term" value="P:proteolysis"/>
    <property type="evidence" value="ECO:0007669"/>
    <property type="project" value="UniProtKB-KW"/>
</dbReference>
<feature type="active site" evidence="10 11">
    <location>
        <position position="78"/>
    </location>
</feature>
<reference evidence="13 15" key="1">
    <citation type="submission" date="2019-04" db="EMBL/GenBank/DDBJ databases">
        <title>Genome analysis of Streptococcus suis strain WUSS424.</title>
        <authorList>
            <person name="Chen H."/>
            <person name="Gao X."/>
            <person name="Wu Z."/>
        </authorList>
    </citation>
    <scope>NUCLEOTIDE SEQUENCE [LARGE SCALE GENOMIC DNA]</scope>
    <source>
        <strain evidence="13 15">WUSS424</strain>
    </source>
</reference>
<dbReference type="EMBL" id="SSXO01000001">
    <property type="protein sequence ID" value="TII01022.1"/>
    <property type="molecule type" value="Genomic_DNA"/>
</dbReference>
<evidence type="ECO:0000256" key="8">
    <source>
        <dbReference type="ARBA" id="ARBA00022801"/>
    </source>
</evidence>
<dbReference type="InterPro" id="IPR033693">
    <property type="entry name" value="PGPEP1_Glu_AS"/>
</dbReference>
<dbReference type="HAMAP" id="MF_00417">
    <property type="entry name" value="Pyrrolid_peptidase"/>
    <property type="match status" value="1"/>
</dbReference>
<evidence type="ECO:0000256" key="2">
    <source>
        <dbReference type="ARBA" id="ARBA00002280"/>
    </source>
</evidence>
<dbReference type="InterPro" id="IPR000816">
    <property type="entry name" value="Peptidase_C15"/>
</dbReference>
<evidence type="ECO:0000256" key="10">
    <source>
        <dbReference type="HAMAP-Rule" id="MF_00417"/>
    </source>
</evidence>
<sequence length="215" mass="23016">MKILVTAFDPFGGESINPAQEAVRLLPKNISGADIETLFVSTVFHLSAQQLEEKWGSSQPDVVLCIGQAGGRSDLTPERVAINLDDARIPDNQGQAPIDASIRPDGPAAYFSTLPIKAMVQAIRQVGLPASVSNSAGTFVCNHLMYQALYLAENRFPNSKAGFLHIPFLPQQVVDKPGLPSMSLADIVRGLEAAIEALVQVGDGQDILMQDGKTH</sequence>
<evidence type="ECO:0000313" key="13">
    <source>
        <dbReference type="EMBL" id="TII00083.1"/>
    </source>
</evidence>
<dbReference type="GO" id="GO:0016920">
    <property type="term" value="F:pyroglutamyl-peptidase activity"/>
    <property type="evidence" value="ECO:0007669"/>
    <property type="project" value="UniProtKB-UniRule"/>
</dbReference>
<evidence type="ECO:0000256" key="1">
    <source>
        <dbReference type="ARBA" id="ARBA00001770"/>
    </source>
</evidence>
<evidence type="ECO:0000313" key="14">
    <source>
        <dbReference type="EMBL" id="TII01022.1"/>
    </source>
</evidence>
<evidence type="ECO:0000256" key="9">
    <source>
        <dbReference type="ARBA" id="ARBA00022807"/>
    </source>
</evidence>
<comment type="caution">
    <text evidence="13">The sequence shown here is derived from an EMBL/GenBank/DDBJ whole genome shotgun (WGS) entry which is preliminary data.</text>
</comment>
<dbReference type="InterPro" id="IPR016125">
    <property type="entry name" value="Peptidase_C15-like"/>
</dbReference>
<dbReference type="GO" id="GO:0005829">
    <property type="term" value="C:cytosol"/>
    <property type="evidence" value="ECO:0007669"/>
    <property type="project" value="InterPro"/>
</dbReference>
<name>A0A4T2GMI0_STRSU</name>
<dbReference type="CDD" id="cd00501">
    <property type="entry name" value="Peptidase_C15"/>
    <property type="match status" value="1"/>
</dbReference>
<dbReference type="FunFam" id="3.40.630.20:FF:000001">
    <property type="entry name" value="Pyrrolidone-carboxylate peptidase"/>
    <property type="match status" value="1"/>
</dbReference>
<dbReference type="OrthoDB" id="9779738at2"/>
<dbReference type="PRINTS" id="PR00706">
    <property type="entry name" value="PYROGLUPTASE"/>
</dbReference>
<dbReference type="Pfam" id="PF01470">
    <property type="entry name" value="Peptidase_C15"/>
    <property type="match status" value="1"/>
</dbReference>
<evidence type="ECO:0000256" key="11">
    <source>
        <dbReference type="PROSITE-ProRule" id="PRU10076"/>
    </source>
</evidence>
<dbReference type="EMBL" id="SSXO01000002">
    <property type="protein sequence ID" value="TII00083.1"/>
    <property type="molecule type" value="Genomic_DNA"/>
</dbReference>
<dbReference type="InterPro" id="IPR033694">
    <property type="entry name" value="PGPEP1_Cys_AS"/>
</dbReference>
<dbReference type="SUPFAM" id="SSF53182">
    <property type="entry name" value="Pyrrolidone carboxyl peptidase (pyroglutamate aminopeptidase)"/>
    <property type="match status" value="1"/>
</dbReference>
<gene>
    <name evidence="10 13" type="primary">pcp</name>
    <name evidence="14" type="ORF">FAJ39_01470</name>
    <name evidence="13" type="ORF">FAJ39_03125</name>
</gene>
<comment type="similarity">
    <text evidence="4 10">Belongs to the peptidase C15 family.</text>
</comment>
<evidence type="ECO:0000256" key="7">
    <source>
        <dbReference type="ARBA" id="ARBA00022670"/>
    </source>
</evidence>
<comment type="subunit">
    <text evidence="5 10">Homotetramer.</text>
</comment>
<evidence type="ECO:0000256" key="3">
    <source>
        <dbReference type="ARBA" id="ARBA00004496"/>
    </source>
</evidence>
<dbReference type="InterPro" id="IPR029762">
    <property type="entry name" value="PGP-I_bact-type"/>
</dbReference>
<keyword evidence="7 10" id="KW-0645">Protease</keyword>
<evidence type="ECO:0000313" key="15">
    <source>
        <dbReference type="Proteomes" id="UP000305165"/>
    </source>
</evidence>
<dbReference type="Proteomes" id="UP000305165">
    <property type="component" value="Unassembled WGS sequence"/>
</dbReference>
<accession>A0A4T2GMI0</accession>
<comment type="subcellular location">
    <subcellularLocation>
        <location evidence="3 10">Cytoplasm</location>
    </subcellularLocation>
</comment>
<dbReference type="NCBIfam" id="NF009676">
    <property type="entry name" value="PRK13197.1"/>
    <property type="match status" value="1"/>
</dbReference>